<dbReference type="EMBL" id="KN837118">
    <property type="protein sequence ID" value="KIJ44199.1"/>
    <property type="molecule type" value="Genomic_DNA"/>
</dbReference>
<dbReference type="Pfam" id="PF10544">
    <property type="entry name" value="T5orf172"/>
    <property type="match status" value="1"/>
</dbReference>
<dbReference type="AlphaFoldDB" id="A0A0C9VB45"/>
<keyword evidence="4" id="KW-1185">Reference proteome</keyword>
<accession>A0A0C9VB45</accession>
<protein>
    <recommendedName>
        <fullName evidence="2">Bacteriophage T5 Orf172 DNA-binding domain-containing protein</fullName>
    </recommendedName>
</protein>
<sequence>IRRYEIRDSRSPDEIMIKVGRAVKLVKRLDQWSKQCVSKEVILRGWWPGTVEHDDDASNTSLLKGKVKAGDPGPLCHRLERLVHLELADLVVHTPYLEPGFSNAKVSTSPSSPSSPPSTPGRSPKPGKVRMPHKPCPDCGSIHKEIFTFKRVKKGKYKNAEWERIVQPVIAKWGRFVGELV</sequence>
<dbReference type="Proteomes" id="UP000054279">
    <property type="component" value="Unassembled WGS sequence"/>
</dbReference>
<dbReference type="OrthoDB" id="2417614at2759"/>
<dbReference type="InterPro" id="IPR053006">
    <property type="entry name" value="Meiosis_regulatory"/>
</dbReference>
<evidence type="ECO:0000256" key="1">
    <source>
        <dbReference type="SAM" id="MobiDB-lite"/>
    </source>
</evidence>
<gene>
    <name evidence="3" type="ORF">M422DRAFT_168651</name>
</gene>
<feature type="non-terminal residue" evidence="3">
    <location>
        <position position="1"/>
    </location>
</feature>
<evidence type="ECO:0000259" key="2">
    <source>
        <dbReference type="Pfam" id="PF10544"/>
    </source>
</evidence>
<feature type="region of interest" description="Disordered" evidence="1">
    <location>
        <begin position="102"/>
        <end position="135"/>
    </location>
</feature>
<feature type="non-terminal residue" evidence="3">
    <location>
        <position position="181"/>
    </location>
</feature>
<organism evidence="3 4">
    <name type="scientific">Sphaerobolus stellatus (strain SS14)</name>
    <dbReference type="NCBI Taxonomy" id="990650"/>
    <lineage>
        <taxon>Eukaryota</taxon>
        <taxon>Fungi</taxon>
        <taxon>Dikarya</taxon>
        <taxon>Basidiomycota</taxon>
        <taxon>Agaricomycotina</taxon>
        <taxon>Agaricomycetes</taxon>
        <taxon>Phallomycetidae</taxon>
        <taxon>Geastrales</taxon>
        <taxon>Sphaerobolaceae</taxon>
        <taxon>Sphaerobolus</taxon>
    </lineage>
</organism>
<dbReference type="HOGENOM" id="CLU_102304_0_0_1"/>
<dbReference type="InterPro" id="IPR018306">
    <property type="entry name" value="Phage_T5_Orf172_DNA-bd"/>
</dbReference>
<evidence type="ECO:0000313" key="4">
    <source>
        <dbReference type="Proteomes" id="UP000054279"/>
    </source>
</evidence>
<reference evidence="3 4" key="1">
    <citation type="submission" date="2014-06" db="EMBL/GenBank/DDBJ databases">
        <title>Evolutionary Origins and Diversification of the Mycorrhizal Mutualists.</title>
        <authorList>
            <consortium name="DOE Joint Genome Institute"/>
            <consortium name="Mycorrhizal Genomics Consortium"/>
            <person name="Kohler A."/>
            <person name="Kuo A."/>
            <person name="Nagy L.G."/>
            <person name="Floudas D."/>
            <person name="Copeland A."/>
            <person name="Barry K.W."/>
            <person name="Cichocki N."/>
            <person name="Veneault-Fourrey C."/>
            <person name="LaButti K."/>
            <person name="Lindquist E.A."/>
            <person name="Lipzen A."/>
            <person name="Lundell T."/>
            <person name="Morin E."/>
            <person name="Murat C."/>
            <person name="Riley R."/>
            <person name="Ohm R."/>
            <person name="Sun H."/>
            <person name="Tunlid A."/>
            <person name="Henrissat B."/>
            <person name="Grigoriev I.V."/>
            <person name="Hibbett D.S."/>
            <person name="Martin F."/>
        </authorList>
    </citation>
    <scope>NUCLEOTIDE SEQUENCE [LARGE SCALE GENOMIC DNA]</scope>
    <source>
        <strain evidence="3 4">SS14</strain>
    </source>
</reference>
<dbReference type="PANTHER" id="PTHR28094">
    <property type="entry name" value="MEIOTICALLY UP-REGULATED GENE 113 PROTEIN"/>
    <property type="match status" value="1"/>
</dbReference>
<proteinExistence type="predicted"/>
<dbReference type="PANTHER" id="PTHR28094:SF1">
    <property type="entry name" value="MEIOTICALLY UP-REGULATED GENE 113 PROTEIN"/>
    <property type="match status" value="1"/>
</dbReference>
<name>A0A0C9VB45_SPHS4</name>
<evidence type="ECO:0000313" key="3">
    <source>
        <dbReference type="EMBL" id="KIJ44199.1"/>
    </source>
</evidence>
<feature type="domain" description="Bacteriophage T5 Orf172 DNA-binding" evidence="2">
    <location>
        <begin position="4"/>
        <end position="91"/>
    </location>
</feature>